<dbReference type="EMBL" id="WNAJ01000002">
    <property type="protein sequence ID" value="MTR84093.1"/>
    <property type="molecule type" value="Genomic_DNA"/>
</dbReference>
<keyword evidence="1" id="KW-0472">Membrane</keyword>
<protein>
    <submittedName>
        <fullName evidence="3">Uncharacterized protein</fullName>
    </submittedName>
</protein>
<sequence length="144" mass="16067">MQMALLMQHSNVQVSIARSLDGAPKVLVPELNALLQRLKEQPNALSSYTDFCKNFDIPETTSCMKMLYTISEAGTGDAKVQIHNLLGRVQEMRNRAAERKNEQASFKVRMLYSYPVFGASVKLLGDLLVGMMFLFEMLSEAGGM</sequence>
<name>A0A3R6GLX7_9FIRM</name>
<dbReference type="EMBL" id="QSFP01000054">
    <property type="protein sequence ID" value="RHA60638.1"/>
    <property type="molecule type" value="Genomic_DNA"/>
</dbReference>
<feature type="transmembrane region" description="Helical" evidence="1">
    <location>
        <begin position="111"/>
        <end position="135"/>
    </location>
</feature>
<keyword evidence="1" id="KW-1133">Transmembrane helix</keyword>
<dbReference type="Proteomes" id="UP000478483">
    <property type="component" value="Unassembled WGS sequence"/>
</dbReference>
<organism evidence="3 4">
    <name type="scientific">Roseburia intestinalis</name>
    <dbReference type="NCBI Taxonomy" id="166486"/>
    <lineage>
        <taxon>Bacteria</taxon>
        <taxon>Bacillati</taxon>
        <taxon>Bacillota</taxon>
        <taxon>Clostridia</taxon>
        <taxon>Lachnospirales</taxon>
        <taxon>Lachnospiraceae</taxon>
        <taxon>Roseburia</taxon>
    </lineage>
</organism>
<evidence type="ECO:0000313" key="2">
    <source>
        <dbReference type="EMBL" id="MTR84093.1"/>
    </source>
</evidence>
<evidence type="ECO:0000313" key="3">
    <source>
        <dbReference type="EMBL" id="RHA60638.1"/>
    </source>
</evidence>
<accession>A0A3R6GLX7</accession>
<gene>
    <name evidence="3" type="ORF">DW927_20210</name>
    <name evidence="2" type="ORF">GMD50_03290</name>
</gene>
<comment type="caution">
    <text evidence="3">The sequence shown here is derived from an EMBL/GenBank/DDBJ whole genome shotgun (WGS) entry which is preliminary data.</text>
</comment>
<evidence type="ECO:0000313" key="5">
    <source>
        <dbReference type="Proteomes" id="UP000478483"/>
    </source>
</evidence>
<dbReference type="AlphaFoldDB" id="A0A3R6GLX7"/>
<dbReference type="Proteomes" id="UP000284465">
    <property type="component" value="Unassembled WGS sequence"/>
</dbReference>
<proteinExistence type="predicted"/>
<reference evidence="2 5" key="2">
    <citation type="journal article" date="2019" name="Nat. Med.">
        <title>A library of human gut bacterial isolates paired with longitudinal multiomics data enables mechanistic microbiome research.</title>
        <authorList>
            <person name="Poyet M."/>
            <person name="Groussin M."/>
            <person name="Gibbons S.M."/>
            <person name="Avila-Pacheco J."/>
            <person name="Jiang X."/>
            <person name="Kearney S.M."/>
            <person name="Perrotta A.R."/>
            <person name="Berdy B."/>
            <person name="Zhao S."/>
            <person name="Lieberman T.D."/>
            <person name="Swanson P.K."/>
            <person name="Smith M."/>
            <person name="Roesemann S."/>
            <person name="Alexander J.E."/>
            <person name="Rich S.A."/>
            <person name="Livny J."/>
            <person name="Vlamakis H."/>
            <person name="Clish C."/>
            <person name="Bullock K."/>
            <person name="Deik A."/>
            <person name="Scott J."/>
            <person name="Pierce K.A."/>
            <person name="Xavier R.J."/>
            <person name="Alm E.J."/>
        </authorList>
    </citation>
    <scope>NUCLEOTIDE SEQUENCE [LARGE SCALE GENOMIC DNA]</scope>
    <source>
        <strain evidence="2 5">BIOML-A1</strain>
    </source>
</reference>
<evidence type="ECO:0000256" key="1">
    <source>
        <dbReference type="SAM" id="Phobius"/>
    </source>
</evidence>
<keyword evidence="1" id="KW-0812">Transmembrane</keyword>
<evidence type="ECO:0000313" key="4">
    <source>
        <dbReference type="Proteomes" id="UP000284465"/>
    </source>
</evidence>
<reference evidence="3 4" key="1">
    <citation type="submission" date="2018-08" db="EMBL/GenBank/DDBJ databases">
        <title>A genome reference for cultivated species of the human gut microbiota.</title>
        <authorList>
            <person name="Zou Y."/>
            <person name="Xue W."/>
            <person name="Luo G."/>
        </authorList>
    </citation>
    <scope>NUCLEOTIDE SEQUENCE [LARGE SCALE GENOMIC DNA]</scope>
    <source>
        <strain evidence="3 4">AM43-11</strain>
    </source>
</reference>